<feature type="region of interest" description="Disordered" evidence="1">
    <location>
        <begin position="1"/>
        <end position="28"/>
    </location>
</feature>
<proteinExistence type="predicted"/>
<dbReference type="Proteomes" id="UP000799421">
    <property type="component" value="Unassembled WGS sequence"/>
</dbReference>
<dbReference type="SUPFAM" id="SSF50960">
    <property type="entry name" value="TolB, C-terminal domain"/>
    <property type="match status" value="1"/>
</dbReference>
<reference evidence="2" key="1">
    <citation type="journal article" date="2020" name="Stud. Mycol.">
        <title>101 Dothideomycetes genomes: a test case for predicting lifestyles and emergence of pathogens.</title>
        <authorList>
            <person name="Haridas S."/>
            <person name="Albert R."/>
            <person name="Binder M."/>
            <person name="Bloem J."/>
            <person name="Labutti K."/>
            <person name="Salamov A."/>
            <person name="Andreopoulos B."/>
            <person name="Baker S."/>
            <person name="Barry K."/>
            <person name="Bills G."/>
            <person name="Bluhm B."/>
            <person name="Cannon C."/>
            <person name="Castanera R."/>
            <person name="Culley D."/>
            <person name="Daum C."/>
            <person name="Ezra D."/>
            <person name="Gonzalez J."/>
            <person name="Henrissat B."/>
            <person name="Kuo A."/>
            <person name="Liang C."/>
            <person name="Lipzen A."/>
            <person name="Lutzoni F."/>
            <person name="Magnuson J."/>
            <person name="Mondo S."/>
            <person name="Nolan M."/>
            <person name="Ohm R."/>
            <person name="Pangilinan J."/>
            <person name="Park H.-J."/>
            <person name="Ramirez L."/>
            <person name="Alfaro M."/>
            <person name="Sun H."/>
            <person name="Tritt A."/>
            <person name="Yoshinaga Y."/>
            <person name="Zwiers L.-H."/>
            <person name="Turgeon B."/>
            <person name="Goodwin S."/>
            <person name="Spatafora J."/>
            <person name="Crous P."/>
            <person name="Grigoriev I."/>
        </authorList>
    </citation>
    <scope>NUCLEOTIDE SEQUENCE</scope>
    <source>
        <strain evidence="2">CBS 480.64</strain>
    </source>
</reference>
<protein>
    <submittedName>
        <fullName evidence="2">WD40 repeat-like protein</fullName>
    </submittedName>
</protein>
<dbReference type="Gene3D" id="2.130.10.10">
    <property type="entry name" value="YVTN repeat-like/Quinoprotein amine dehydrogenase"/>
    <property type="match status" value="3"/>
</dbReference>
<organism evidence="2 3">
    <name type="scientific">Piedraia hortae CBS 480.64</name>
    <dbReference type="NCBI Taxonomy" id="1314780"/>
    <lineage>
        <taxon>Eukaryota</taxon>
        <taxon>Fungi</taxon>
        <taxon>Dikarya</taxon>
        <taxon>Ascomycota</taxon>
        <taxon>Pezizomycotina</taxon>
        <taxon>Dothideomycetes</taxon>
        <taxon>Dothideomycetidae</taxon>
        <taxon>Capnodiales</taxon>
        <taxon>Piedraiaceae</taxon>
        <taxon>Piedraia</taxon>
    </lineage>
</organism>
<dbReference type="AlphaFoldDB" id="A0A6A7C027"/>
<dbReference type="InterPro" id="IPR052779">
    <property type="entry name" value="WDR62"/>
</dbReference>
<dbReference type="SUPFAM" id="SSF50978">
    <property type="entry name" value="WD40 repeat-like"/>
    <property type="match status" value="1"/>
</dbReference>
<dbReference type="PANTHER" id="PTHR45589:SF1">
    <property type="entry name" value="WD REPEAT DOMAIN 62, ISOFORM G"/>
    <property type="match status" value="1"/>
</dbReference>
<feature type="region of interest" description="Disordered" evidence="1">
    <location>
        <begin position="762"/>
        <end position="809"/>
    </location>
</feature>
<gene>
    <name evidence="2" type="ORF">K470DRAFT_257413</name>
</gene>
<evidence type="ECO:0000313" key="2">
    <source>
        <dbReference type="EMBL" id="KAF2860861.1"/>
    </source>
</evidence>
<evidence type="ECO:0000256" key="1">
    <source>
        <dbReference type="SAM" id="MobiDB-lite"/>
    </source>
</evidence>
<dbReference type="InterPro" id="IPR015943">
    <property type="entry name" value="WD40/YVTN_repeat-like_dom_sf"/>
</dbReference>
<dbReference type="SMART" id="SM00320">
    <property type="entry name" value="WD40"/>
    <property type="match status" value="5"/>
</dbReference>
<dbReference type="Pfam" id="PF00400">
    <property type="entry name" value="WD40"/>
    <property type="match status" value="3"/>
</dbReference>
<dbReference type="OrthoDB" id="6252103at2759"/>
<dbReference type="InterPro" id="IPR001680">
    <property type="entry name" value="WD40_rpt"/>
</dbReference>
<dbReference type="EMBL" id="MU005977">
    <property type="protein sequence ID" value="KAF2860861.1"/>
    <property type="molecule type" value="Genomic_DNA"/>
</dbReference>
<dbReference type="InterPro" id="IPR036322">
    <property type="entry name" value="WD40_repeat_dom_sf"/>
</dbReference>
<name>A0A6A7C027_9PEZI</name>
<evidence type="ECO:0000313" key="3">
    <source>
        <dbReference type="Proteomes" id="UP000799421"/>
    </source>
</evidence>
<sequence>MNSPSIRFSSPLSKGPRSAAKNSFSEPGLQLSKIIGTTTTSPTGFDSLPSARTFAYVAGAAAVVAKVSECQVVEQRFFRGRPITQRDQPNCNEARSEVRRVGHARGQSFPGSPSLSVPDSPTGRSATAKDRIKAATSVALSPNGKWLALGETGYVPRILIFSLVDGGESPVTVLTEHMFGVHALRFSPDSKYLASLGVINDGFLFVWAIDDRSGSATLSCSNKCTTVINDMVWINKTILTVGLRFVKVWKPDEGDCRRQDSPRVRPDGPLGNSVLSPRHKVLNGKNCLLGDLIDANFVAALPVGNQAILCTESGSICLIDETRLTIVNEVDFDVSALRLEGDQVSVCGTQSIYIPLDELKTGITAVKEQKRVANQQDAIVATAGLGATAVEILSNGSLRLTSKWTSHQLPAHKGAINGVLPIDSNELPDAAFLTFSCDGGVCIWDKSGNIVSELSVLIETSPQTFDLVNELRSVALLTTNAVISCGDRYGAISLMNIETGRIFQQMRAHSAEITDMCAFQYGETHCLATCSRDRTVQLFAWTEGRIELLQTLDEHAGAVTGLLFLKDRLLSSSADRSIVIREAIPRDNNPLSLIFGKPRHLVLKSAPTSICAGEDGSVWVSSTDRTIARYSLKSISPSFSFKCADPDRGEAATMSNIFYTPSLNGIPTLVGISSSDKSVRLYTDYGGLLARDWGHTEGITGLAVLASGKVITVAADSTIFIWTTQAQSKPAGSDGEKDKSSLTPGPVIRKVISHSELNRAGALSDTFGRRGSRDLSPSAGVGASPKRTRNRVNMPISRTRTPSPPSPPNRIREAAAKENISFKLDNANPKKAKFGTLSASTESVSRTLRAYRKKVTSPAEVELDSLRELERELRLTLAIVEEKVGRSGAAYSMASSRGEESV</sequence>
<keyword evidence="3" id="KW-1185">Reference proteome</keyword>
<accession>A0A6A7C027</accession>
<feature type="compositionally biased region" description="Polar residues" evidence="1">
    <location>
        <begin position="1"/>
        <end position="12"/>
    </location>
</feature>
<feature type="compositionally biased region" description="Polar residues" evidence="1">
    <location>
        <begin position="109"/>
        <end position="125"/>
    </location>
</feature>
<dbReference type="PANTHER" id="PTHR45589">
    <property type="entry name" value="WD REPEAT DOMAIN 62, ISOFORM G"/>
    <property type="match status" value="1"/>
</dbReference>
<feature type="region of interest" description="Disordered" evidence="1">
    <location>
        <begin position="97"/>
        <end position="127"/>
    </location>
</feature>